<evidence type="ECO:0000256" key="3">
    <source>
        <dbReference type="ARBA" id="ARBA00023125"/>
    </source>
</evidence>
<keyword evidence="7" id="KW-1185">Reference proteome</keyword>
<dbReference type="Gene3D" id="1.10.10.10">
    <property type="entry name" value="Winged helix-like DNA-binding domain superfamily/Winged helix DNA-binding domain"/>
    <property type="match status" value="2"/>
</dbReference>
<dbReference type="InterPro" id="IPR007627">
    <property type="entry name" value="RNA_pol_sigma70_r2"/>
</dbReference>
<reference evidence="7" key="1">
    <citation type="submission" date="2013-03" db="EMBL/GenBank/DDBJ databases">
        <title>Genome sequence of Chthonomonas calidirosea, the first sequenced genome from the Armatimonadetes phylum (formally candidate division OP10).</title>
        <authorList>
            <person name="Lee K.C.Y."/>
            <person name="Morgan X.C."/>
            <person name="Dunfield P.F."/>
            <person name="Tamas I."/>
            <person name="Houghton K.M."/>
            <person name="Vyssotski M."/>
            <person name="Ryan J.L.J."/>
            <person name="Lagutin K."/>
            <person name="McDonald I.R."/>
            <person name="Stott M.B."/>
        </authorList>
    </citation>
    <scope>NUCLEOTIDE SEQUENCE [LARGE SCALE GENOMIC DNA]</scope>
    <source>
        <strain evidence="7">DSM 23976 / ICMP 18418 / T49</strain>
    </source>
</reference>
<dbReference type="Pfam" id="PF00990">
    <property type="entry name" value="GGDEF"/>
    <property type="match status" value="1"/>
</dbReference>
<dbReference type="SUPFAM" id="SSF88946">
    <property type="entry name" value="Sigma2 domain of RNA polymerase sigma factors"/>
    <property type="match status" value="1"/>
</dbReference>
<dbReference type="SUPFAM" id="SSF55073">
    <property type="entry name" value="Nucleotide cyclase"/>
    <property type="match status" value="1"/>
</dbReference>
<dbReference type="KEGG" id="ccz:CCALI_02523"/>
<proteinExistence type="predicted"/>
<dbReference type="AlphaFoldDB" id="S0F013"/>
<evidence type="ECO:0000313" key="7">
    <source>
        <dbReference type="Proteomes" id="UP000014227"/>
    </source>
</evidence>
<dbReference type="InParanoid" id="S0F013"/>
<dbReference type="Pfam" id="PF04539">
    <property type="entry name" value="Sigma70_r3"/>
    <property type="match status" value="1"/>
</dbReference>
<evidence type="ECO:0000256" key="2">
    <source>
        <dbReference type="ARBA" id="ARBA00023082"/>
    </source>
</evidence>
<dbReference type="Proteomes" id="UP000014227">
    <property type="component" value="Chromosome I"/>
</dbReference>
<dbReference type="RefSeq" id="WP_016483831.1">
    <property type="nucleotide sequence ID" value="NC_021487.1"/>
</dbReference>
<keyword evidence="2" id="KW-0731">Sigma factor</keyword>
<evidence type="ECO:0000313" key="6">
    <source>
        <dbReference type="EMBL" id="CCW36320.1"/>
    </source>
</evidence>
<dbReference type="PANTHER" id="PTHR30385">
    <property type="entry name" value="SIGMA FACTOR F FLAGELLAR"/>
    <property type="match status" value="1"/>
</dbReference>
<accession>S0F013</accession>
<sequence length="437" mass="50578">MRRYSEEEILELLAAYRQQQDLRLRDRIVLNYTNLVESIARRFSGASEPMEDLAQEGYIGLITAIELYDPKKNVKFSTYATHFIIGQIKHYLRDRGKIIKEPAWLQELNLRLNRISDALTQQLGRTPTYGEIAEKMGMREEEVAELMTTREVFRVTSIDGFRENEDGSAHSYGERHDIADQAVAFQLPIEDRIMLETAMKKLKALEQQVLVEFYFKDLNQTEIAQKLGISCNYVSHLIRNSTRKLRKILTTEDLRTTQVQLAQLRQEFDMALCEDPSVIVDPLTKLYNRHYFDMRLQEELNRARRINSEVAVILLRMEGLQAFTHYHGTLWGDEAVQLSAQLLRQTVRRSDIVTRYATDTFAVILPYTGSTASAVLQRIRATFEDLLKEKGWNRGHSPLCFAYSVAWFPMEANHPATLLRLLEERLQPPSSSLQKAA</sequence>
<dbReference type="PATRIC" id="fig|1303518.3.peg.2622"/>
<dbReference type="GO" id="GO:0016987">
    <property type="term" value="F:sigma factor activity"/>
    <property type="evidence" value="ECO:0007669"/>
    <property type="project" value="UniProtKB-KW"/>
</dbReference>
<evidence type="ECO:0000259" key="5">
    <source>
        <dbReference type="PROSITE" id="PS50887"/>
    </source>
</evidence>
<dbReference type="EMBL" id="HF951689">
    <property type="protein sequence ID" value="CCW36320.1"/>
    <property type="molecule type" value="Genomic_DNA"/>
</dbReference>
<dbReference type="FunCoup" id="S0F013">
    <property type="interactions" value="14"/>
</dbReference>
<dbReference type="PANTHER" id="PTHR30385:SF4">
    <property type="entry name" value="RNA POLYMERASE SIGMA-E FACTOR"/>
    <property type="match status" value="1"/>
</dbReference>
<dbReference type="Gene3D" id="3.30.70.270">
    <property type="match status" value="1"/>
</dbReference>
<keyword evidence="3" id="KW-0238">DNA-binding</keyword>
<dbReference type="InterPro" id="IPR007630">
    <property type="entry name" value="RNA_pol_sigma70_r4"/>
</dbReference>
<dbReference type="Pfam" id="PF04542">
    <property type="entry name" value="Sigma70_r2"/>
    <property type="match status" value="1"/>
</dbReference>
<dbReference type="Gene3D" id="1.20.120.1810">
    <property type="match status" value="1"/>
</dbReference>
<dbReference type="SUPFAM" id="SSF88659">
    <property type="entry name" value="Sigma3 and sigma4 domains of RNA polymerase sigma factors"/>
    <property type="match status" value="2"/>
</dbReference>
<evidence type="ECO:0000256" key="1">
    <source>
        <dbReference type="ARBA" id="ARBA00023015"/>
    </source>
</evidence>
<dbReference type="InterPro" id="IPR043128">
    <property type="entry name" value="Rev_trsase/Diguanyl_cyclase"/>
</dbReference>
<dbReference type="CDD" id="cd06171">
    <property type="entry name" value="Sigma70_r4"/>
    <property type="match status" value="1"/>
</dbReference>
<dbReference type="InterPro" id="IPR013325">
    <property type="entry name" value="RNA_pol_sigma_r2"/>
</dbReference>
<protein>
    <submittedName>
        <fullName evidence="6">RNA polymerase sigma factor, sigma-70 family</fullName>
    </submittedName>
</protein>
<evidence type="ECO:0000256" key="4">
    <source>
        <dbReference type="ARBA" id="ARBA00023163"/>
    </source>
</evidence>
<dbReference type="NCBIfam" id="TIGR00254">
    <property type="entry name" value="GGDEF"/>
    <property type="match status" value="1"/>
</dbReference>
<feature type="domain" description="GGDEF" evidence="5">
    <location>
        <begin position="308"/>
        <end position="437"/>
    </location>
</feature>
<dbReference type="InterPro" id="IPR029787">
    <property type="entry name" value="Nucleotide_cyclase"/>
</dbReference>
<dbReference type="Pfam" id="PF04545">
    <property type="entry name" value="Sigma70_r4"/>
    <property type="match status" value="1"/>
</dbReference>
<dbReference type="eggNOG" id="COG3706">
    <property type="taxonomic scope" value="Bacteria"/>
</dbReference>
<dbReference type="GO" id="GO:0003677">
    <property type="term" value="F:DNA binding"/>
    <property type="evidence" value="ECO:0007669"/>
    <property type="project" value="UniProtKB-KW"/>
</dbReference>
<keyword evidence="4" id="KW-0804">Transcription</keyword>
<name>S0F013_CHTCT</name>
<dbReference type="NCBIfam" id="TIGR02937">
    <property type="entry name" value="sigma70-ECF"/>
    <property type="match status" value="1"/>
</dbReference>
<dbReference type="eggNOG" id="COG1191">
    <property type="taxonomic scope" value="Bacteria"/>
</dbReference>
<keyword evidence="1" id="KW-0805">Transcription regulation</keyword>
<dbReference type="InterPro" id="IPR007624">
    <property type="entry name" value="RNA_pol_sigma70_r3"/>
</dbReference>
<dbReference type="STRING" id="454171.CP488_01567"/>
<dbReference type="InterPro" id="IPR000160">
    <property type="entry name" value="GGDEF_dom"/>
</dbReference>
<dbReference type="HOGENOM" id="CLU_626573_0_0_0"/>
<gene>
    <name evidence="6" type="ORF">CCALI_02523</name>
</gene>
<dbReference type="InterPro" id="IPR013324">
    <property type="entry name" value="RNA_pol_sigma_r3/r4-like"/>
</dbReference>
<dbReference type="CDD" id="cd01949">
    <property type="entry name" value="GGDEF"/>
    <property type="match status" value="1"/>
</dbReference>
<dbReference type="SMART" id="SM00267">
    <property type="entry name" value="GGDEF"/>
    <property type="match status" value="1"/>
</dbReference>
<dbReference type="GO" id="GO:0006352">
    <property type="term" value="P:DNA-templated transcription initiation"/>
    <property type="evidence" value="ECO:0007669"/>
    <property type="project" value="InterPro"/>
</dbReference>
<dbReference type="InterPro" id="IPR036388">
    <property type="entry name" value="WH-like_DNA-bd_sf"/>
</dbReference>
<organism evidence="6 7">
    <name type="scientific">Chthonomonas calidirosea (strain DSM 23976 / ICMP 18418 / T49)</name>
    <dbReference type="NCBI Taxonomy" id="1303518"/>
    <lineage>
        <taxon>Bacteria</taxon>
        <taxon>Bacillati</taxon>
        <taxon>Armatimonadota</taxon>
        <taxon>Chthonomonadia</taxon>
        <taxon>Chthonomonadales</taxon>
        <taxon>Chthonomonadaceae</taxon>
        <taxon>Chthonomonas</taxon>
    </lineage>
</organism>
<dbReference type="PROSITE" id="PS50887">
    <property type="entry name" value="GGDEF"/>
    <property type="match status" value="1"/>
</dbReference>
<dbReference type="InterPro" id="IPR014284">
    <property type="entry name" value="RNA_pol_sigma-70_dom"/>
</dbReference>